<comment type="caution">
    <text evidence="1">The sequence shown here is derived from an EMBL/GenBank/DDBJ whole genome shotgun (WGS) entry which is preliminary data.</text>
</comment>
<evidence type="ECO:0000313" key="2">
    <source>
        <dbReference type="Proteomes" id="UP001163603"/>
    </source>
</evidence>
<gene>
    <name evidence="1" type="ORF">Pint_09318</name>
</gene>
<keyword evidence="2" id="KW-1185">Reference proteome</keyword>
<reference evidence="2" key="1">
    <citation type="journal article" date="2023" name="G3 (Bethesda)">
        <title>Genome assembly and association tests identify interacting loci associated with vigor, precocity, and sex in interspecific pistachio rootstocks.</title>
        <authorList>
            <person name="Palmer W."/>
            <person name="Jacygrad E."/>
            <person name="Sagayaradj S."/>
            <person name="Cavanaugh K."/>
            <person name="Han R."/>
            <person name="Bertier L."/>
            <person name="Beede B."/>
            <person name="Kafkas S."/>
            <person name="Golino D."/>
            <person name="Preece J."/>
            <person name="Michelmore R."/>
        </authorList>
    </citation>
    <scope>NUCLEOTIDE SEQUENCE [LARGE SCALE GENOMIC DNA]</scope>
</reference>
<dbReference type="Proteomes" id="UP001163603">
    <property type="component" value="Chromosome 10"/>
</dbReference>
<protein>
    <submittedName>
        <fullName evidence="1">Uncharacterized protein</fullName>
    </submittedName>
</protein>
<sequence length="979" mass="109956">MRNETREMSSEQPVQPPTNGNSHERKLSNSTRFSGLLASKDRDFLLSPNGNQVNSSSFSLLSSFSQFAVKELNCSRSLFVIHSWLNNTMLTLSQRDTNTDNVKVSDLEGKVTALYFSANWYPPCRNFTQVLISAYEELRNSGSGFEIVFVSSDEDLDAFNTYRACMPWLAIPFSDLETKRALNRKFDIEGIPCLVVLQPDDDKDDAILHDGVELIYRYGIKAFPFTKEKLEELQKEEMEKHERQTLTNLLTNHDRDYLLGHPASKQVPVASLVGKTVGLYFSAQWGIPCAKFAPKLVSIYEKVKQMLVEKGDEDFEVVFVSSDRDQIAFESYFATMPWLALPFGDPTNKELAKYFDVQGIPCLVIIGPDGKTVTKQGRNLINLYQEKAYPFTEAKLEFLYKQMDEEAKNLPRSEIHAGHRHELNLVSEGCGGGPFICCDCDEQGSGWAYQCLECGYEVHTKCVRAVDRGSHMERLDLEMGAATNVDDMEEGTLEIGMEYRTVSGVAGPLVILDKVKGPKYQEIVNIRLGDGTMRRGQVLEVDGEKAVVQVFEGTSGIDNKFTTVQFTGEVLKTPVSLDMLGRIFNGSGKPIDNGPPILPEAYLDISGSSINPSERTYPEEMIQTGISTIDVMNSIARGQKIPLFSAAGLPHNEIAAQICRQAGLVKRLEKSIDHIMDGEEDNFAIVFAAMGVNMETAQFFKRDFEENGSMERVTLFLNLANDPTIERIITPRIALTTAEYLAYECGKHVLVILTDMSSYADALREVSAAREEVPGRRGYPGYMYTDLATIYERAGRIEGRKGSITQIPILTMPNDVIDITCYCFVYLPDITHPTPDLTGYITEGQIYIDRQLQNRQIYPPINVLPSLSRLMKSAIGEGMTRRDHSDVSNQLYANYAIGKDVQAMKAVVGEEALSSEDLLYLEFLDKFERKFVAQGAYDTRNIFQSLDLAWTLLRIFPRELLHRIPAKTLDNYYSRDAAN</sequence>
<evidence type="ECO:0000313" key="1">
    <source>
        <dbReference type="EMBL" id="KAJ0024203.1"/>
    </source>
</evidence>
<dbReference type="EMBL" id="CM047745">
    <property type="protein sequence ID" value="KAJ0024203.1"/>
    <property type="molecule type" value="Genomic_DNA"/>
</dbReference>
<accession>A0ACC0XTW2</accession>
<organism evidence="1 2">
    <name type="scientific">Pistacia integerrima</name>
    <dbReference type="NCBI Taxonomy" id="434235"/>
    <lineage>
        <taxon>Eukaryota</taxon>
        <taxon>Viridiplantae</taxon>
        <taxon>Streptophyta</taxon>
        <taxon>Embryophyta</taxon>
        <taxon>Tracheophyta</taxon>
        <taxon>Spermatophyta</taxon>
        <taxon>Magnoliopsida</taxon>
        <taxon>eudicotyledons</taxon>
        <taxon>Gunneridae</taxon>
        <taxon>Pentapetalae</taxon>
        <taxon>rosids</taxon>
        <taxon>malvids</taxon>
        <taxon>Sapindales</taxon>
        <taxon>Anacardiaceae</taxon>
        <taxon>Pistacia</taxon>
    </lineage>
</organism>
<proteinExistence type="predicted"/>
<name>A0ACC0XTW2_9ROSI</name>